<sequence>MPNISEIIDDIKQKIKLGKKNDTTPLEDDSEDEFSFVLDEETTAESNNDLVAANEELLAKMGELESKFPKIEMMVTNLRKENENLRSDIHNINENFQDMMALYEVVSNQINPFIGISKVTATSMEKVEKIEHESTNLKKRVEELQNDVVILANVYLQQHDIDLDGVINEILAEEEFSKAILGEDSDDW</sequence>
<evidence type="ECO:0000313" key="3">
    <source>
        <dbReference type="Proteomes" id="UP000007722"/>
    </source>
</evidence>
<reference evidence="2 3" key="1">
    <citation type="submission" date="2010-05" db="EMBL/GenBank/DDBJ databases">
        <title>Complete sequence of Methanococcus voltae A3.</title>
        <authorList>
            <consortium name="US DOE Joint Genome Institute"/>
            <person name="Lucas S."/>
            <person name="Copeland A."/>
            <person name="Lapidus A."/>
            <person name="Cheng J.-F."/>
            <person name="Bruce D."/>
            <person name="Goodwin L."/>
            <person name="Pitluck S."/>
            <person name="Lowry S."/>
            <person name="Clum A."/>
            <person name="Land M."/>
            <person name="Hauser L."/>
            <person name="Kyrpides N."/>
            <person name="Mikhailova N."/>
            <person name="Whitman W.B."/>
            <person name="Woyke T."/>
        </authorList>
    </citation>
    <scope>NUCLEOTIDE SEQUENCE [LARGE SCALE GENOMIC DNA]</scope>
    <source>
        <strain evidence="3">ATCC BAA-1334 / A3</strain>
    </source>
</reference>
<dbReference type="AlphaFoldDB" id="D7DUZ0"/>
<keyword evidence="2" id="KW-0282">Flagellum</keyword>
<keyword evidence="2" id="KW-0969">Cilium</keyword>
<dbReference type="InterPro" id="IPR009205">
    <property type="entry name" value="FlaC_arc"/>
</dbReference>
<dbReference type="PIRSF" id="PIRSF018660">
    <property type="entry name" value="Archl_flaC"/>
    <property type="match status" value="1"/>
</dbReference>
<dbReference type="STRING" id="456320.Mvol_1293"/>
<gene>
    <name evidence="2" type="ordered locus">Mvol_1293</name>
</gene>
<evidence type="ECO:0000313" key="2">
    <source>
        <dbReference type="EMBL" id="ADI36950.1"/>
    </source>
</evidence>
<accession>D7DUZ0</accession>
<dbReference type="eggNOG" id="arCOG05119">
    <property type="taxonomic scope" value="Archaea"/>
</dbReference>
<dbReference type="HOGENOM" id="CLU_123708_0_0_2"/>
<proteinExistence type="predicted"/>
<protein>
    <submittedName>
        <fullName evidence="2">Flagella accessory C family protein</fullName>
    </submittedName>
</protein>
<organism evidence="2 3">
    <name type="scientific">Methanococcus voltae (strain ATCC BAA-1334 / A3)</name>
    <dbReference type="NCBI Taxonomy" id="456320"/>
    <lineage>
        <taxon>Archaea</taxon>
        <taxon>Methanobacteriati</taxon>
        <taxon>Methanobacteriota</taxon>
        <taxon>Methanomada group</taxon>
        <taxon>Methanococci</taxon>
        <taxon>Methanococcales</taxon>
        <taxon>Methanococcaceae</taxon>
        <taxon>Methanococcus</taxon>
    </lineage>
</organism>
<keyword evidence="1" id="KW-0175">Coiled coil</keyword>
<keyword evidence="3" id="KW-1185">Reference proteome</keyword>
<dbReference type="Proteomes" id="UP000007722">
    <property type="component" value="Chromosome"/>
</dbReference>
<dbReference type="FunCoup" id="D7DUZ0">
    <property type="interactions" value="2"/>
</dbReference>
<keyword evidence="2" id="KW-0966">Cell projection</keyword>
<dbReference type="OrthoDB" id="121879at2157"/>
<name>D7DUZ0_METV3</name>
<dbReference type="EMBL" id="CP002057">
    <property type="protein sequence ID" value="ADI36950.1"/>
    <property type="molecule type" value="Genomic_DNA"/>
</dbReference>
<feature type="coiled-coil region" evidence="1">
    <location>
        <begin position="47"/>
        <end position="95"/>
    </location>
</feature>
<dbReference type="InParanoid" id="D7DUZ0"/>
<dbReference type="KEGG" id="mvo:Mvol_1293"/>
<evidence type="ECO:0000256" key="1">
    <source>
        <dbReference type="SAM" id="Coils"/>
    </source>
</evidence>
<dbReference type="Pfam" id="PF05377">
    <property type="entry name" value="FlaC_arch"/>
    <property type="match status" value="1"/>
</dbReference>